<dbReference type="EMBL" id="RKLQ01000001">
    <property type="protein sequence ID" value="MBX0302431.1"/>
    <property type="molecule type" value="Genomic_DNA"/>
</dbReference>
<keyword evidence="3" id="KW-1185">Reference proteome</keyword>
<feature type="transmembrane region" description="Helical" evidence="1">
    <location>
        <begin position="71"/>
        <end position="93"/>
    </location>
</feature>
<name>A0A8J7YFJ2_9EURY</name>
<sequence>MVPETATERAAGRSPRSLSPLFWVGIALAMVSGGIHLWLGAVDAKPPLLAAGVGFLVGIVAVVLNVRRQMVVQLGIPFTAVQILLYGIGHGFLTPAALEYTSVQLADKGTQIALVAVLVVIVRRDGAE</sequence>
<dbReference type="RefSeq" id="WP_220586669.1">
    <property type="nucleotide sequence ID" value="NZ_RKLQ01000001.1"/>
</dbReference>
<gene>
    <name evidence="2" type="ORF">EGD98_01965</name>
</gene>
<keyword evidence="1" id="KW-0472">Membrane</keyword>
<feature type="transmembrane region" description="Helical" evidence="1">
    <location>
        <begin position="47"/>
        <end position="64"/>
    </location>
</feature>
<feature type="transmembrane region" description="Helical" evidence="1">
    <location>
        <begin position="105"/>
        <end position="122"/>
    </location>
</feature>
<evidence type="ECO:0000256" key="1">
    <source>
        <dbReference type="SAM" id="Phobius"/>
    </source>
</evidence>
<keyword evidence="1" id="KW-1133">Transmembrane helix</keyword>
<dbReference type="AlphaFoldDB" id="A0A8J7YFJ2"/>
<evidence type="ECO:0000313" key="3">
    <source>
        <dbReference type="Proteomes" id="UP000783863"/>
    </source>
</evidence>
<organism evidence="2 3">
    <name type="scientific">Haloarcula salinisoli</name>
    <dbReference type="NCBI Taxonomy" id="2487746"/>
    <lineage>
        <taxon>Archaea</taxon>
        <taxon>Methanobacteriati</taxon>
        <taxon>Methanobacteriota</taxon>
        <taxon>Stenosarchaea group</taxon>
        <taxon>Halobacteria</taxon>
        <taxon>Halobacteriales</taxon>
        <taxon>Haloarculaceae</taxon>
        <taxon>Haloarcula</taxon>
    </lineage>
</organism>
<feature type="transmembrane region" description="Helical" evidence="1">
    <location>
        <begin position="21"/>
        <end position="41"/>
    </location>
</feature>
<evidence type="ECO:0000313" key="2">
    <source>
        <dbReference type="EMBL" id="MBX0302431.1"/>
    </source>
</evidence>
<proteinExistence type="predicted"/>
<protein>
    <submittedName>
        <fullName evidence="2">Uncharacterized protein</fullName>
    </submittedName>
</protein>
<accession>A0A8J7YFJ2</accession>
<keyword evidence="1" id="KW-0812">Transmembrane</keyword>
<reference evidence="2" key="1">
    <citation type="submission" date="2021-06" db="EMBL/GenBank/DDBJ databases">
        <title>Halomicroarcula sp. F24A a new haloarchaeum isolated from saline soil.</title>
        <authorList>
            <person name="Duran-Viseras A."/>
            <person name="Sanchez-Porro C."/>
            <person name="Ventosa A."/>
        </authorList>
    </citation>
    <scope>NUCLEOTIDE SEQUENCE</scope>
    <source>
        <strain evidence="2">F24A</strain>
    </source>
</reference>
<comment type="caution">
    <text evidence="2">The sequence shown here is derived from an EMBL/GenBank/DDBJ whole genome shotgun (WGS) entry which is preliminary data.</text>
</comment>
<dbReference type="Proteomes" id="UP000783863">
    <property type="component" value="Unassembled WGS sequence"/>
</dbReference>